<dbReference type="AlphaFoldDB" id="A0A1H9Q945"/>
<dbReference type="RefSeq" id="WP_092687827.1">
    <property type="nucleotide sequence ID" value="NZ_FOGU01000001.1"/>
</dbReference>
<proteinExistence type="predicted"/>
<feature type="transmembrane region" description="Helical" evidence="1">
    <location>
        <begin position="26"/>
        <end position="44"/>
    </location>
</feature>
<keyword evidence="3" id="KW-1185">Reference proteome</keyword>
<keyword evidence="1" id="KW-0812">Transmembrane</keyword>
<keyword evidence="1" id="KW-0472">Membrane</keyword>
<feature type="transmembrane region" description="Helical" evidence="1">
    <location>
        <begin position="56"/>
        <end position="74"/>
    </location>
</feature>
<accession>A0A1H9Q945</accession>
<reference evidence="2 3" key="1">
    <citation type="submission" date="2016-10" db="EMBL/GenBank/DDBJ databases">
        <authorList>
            <person name="de Groot N.N."/>
        </authorList>
    </citation>
    <scope>NUCLEOTIDE SEQUENCE [LARGE SCALE GENOMIC DNA]</scope>
    <source>
        <strain evidence="2 3">DSM 23042</strain>
    </source>
</reference>
<sequence>MSTSRPPVFLERQSYRRRRLADAARLLPLAGAVAFVFPVFWSGGDEAAARPATADAGLYVFAVWLGLIVLAALLSGRLVRHGEDADQDG</sequence>
<evidence type="ECO:0000313" key="3">
    <source>
        <dbReference type="Proteomes" id="UP000198885"/>
    </source>
</evidence>
<gene>
    <name evidence="2" type="ORF">SAMN04490244_101514</name>
</gene>
<name>A0A1H9Q945_9RHOB</name>
<organism evidence="2 3">
    <name type="scientific">Tranquillimonas rosea</name>
    <dbReference type="NCBI Taxonomy" id="641238"/>
    <lineage>
        <taxon>Bacteria</taxon>
        <taxon>Pseudomonadati</taxon>
        <taxon>Pseudomonadota</taxon>
        <taxon>Alphaproteobacteria</taxon>
        <taxon>Rhodobacterales</taxon>
        <taxon>Roseobacteraceae</taxon>
        <taxon>Tranquillimonas</taxon>
    </lineage>
</organism>
<dbReference type="STRING" id="641238.SAMN04490244_101514"/>
<dbReference type="Proteomes" id="UP000198885">
    <property type="component" value="Unassembled WGS sequence"/>
</dbReference>
<evidence type="ECO:0000256" key="1">
    <source>
        <dbReference type="SAM" id="Phobius"/>
    </source>
</evidence>
<dbReference type="OrthoDB" id="7871801at2"/>
<evidence type="ECO:0000313" key="2">
    <source>
        <dbReference type="EMBL" id="SER56918.1"/>
    </source>
</evidence>
<protein>
    <submittedName>
        <fullName evidence="2">Uncharacterized protein</fullName>
    </submittedName>
</protein>
<dbReference type="EMBL" id="FOGU01000001">
    <property type="protein sequence ID" value="SER56918.1"/>
    <property type="molecule type" value="Genomic_DNA"/>
</dbReference>
<keyword evidence="1" id="KW-1133">Transmembrane helix</keyword>